<reference evidence="4 5" key="1">
    <citation type="submission" date="2023-06" db="EMBL/GenBank/DDBJ databases">
        <title>Black Yeasts Isolated from many extreme environments.</title>
        <authorList>
            <person name="Coleine C."/>
            <person name="Stajich J.E."/>
            <person name="Selbmann L."/>
        </authorList>
    </citation>
    <scope>NUCLEOTIDE SEQUENCE [LARGE SCALE GENOMIC DNA]</scope>
    <source>
        <strain evidence="4 5">CCFEE 5887</strain>
    </source>
</reference>
<sequence length="358" mass="39323">MASKSPKWFSKLSKPFSEAGPSSESKAPEENIEKDSRSRRREQILLRIFRTHRDRKATYIKTLESEVAKLRAKDAAHDSEIQAYKLAIRRLKGLIKYHNIVLPLDLASDPHIQSPQATIELVGSDDHGQMIRAQLPEYLSYTSQISRAGITAAAAPVSMIEPNLNMNIAESGDLLAGMTSFDTFRTHQEPSTQTFTGTSTTMPHPHGLGTTQTGVDFVLALEHVCLEHHAVHSVDMEGTGHEMMLMSPIMRCSPPLVQTTQAGSGLPDGTRWSVPAAELEKLLECADRLSLGGEMTPVEAWQRIRLHPNFGGLTREGLEDIKASLVPEVKCYGFGAVIDGAYFDAVVLQILGPSQESL</sequence>
<proteinExistence type="predicted"/>
<feature type="compositionally biased region" description="Basic and acidic residues" evidence="3">
    <location>
        <begin position="26"/>
        <end position="38"/>
    </location>
</feature>
<feature type="region of interest" description="Disordered" evidence="3">
    <location>
        <begin position="1"/>
        <end position="38"/>
    </location>
</feature>
<dbReference type="PANTHER" id="PTHR40621">
    <property type="entry name" value="TRANSCRIPTION FACTOR KAPC-RELATED"/>
    <property type="match status" value="1"/>
</dbReference>
<dbReference type="EMBL" id="JAXLQG010000014">
    <property type="protein sequence ID" value="KAK5532869.1"/>
    <property type="molecule type" value="Genomic_DNA"/>
</dbReference>
<name>A0AAV9Q4G9_9PEZI</name>
<accession>A0AAV9Q4G9</accession>
<comment type="subcellular location">
    <subcellularLocation>
        <location evidence="1">Nucleus</location>
    </subcellularLocation>
</comment>
<protein>
    <recommendedName>
        <fullName evidence="6">BZIP domain-containing protein</fullName>
    </recommendedName>
</protein>
<comment type="caution">
    <text evidence="4">The sequence shown here is derived from an EMBL/GenBank/DDBJ whole genome shotgun (WGS) entry which is preliminary data.</text>
</comment>
<organism evidence="4 5">
    <name type="scientific">Vermiconidia calcicola</name>
    <dbReference type="NCBI Taxonomy" id="1690605"/>
    <lineage>
        <taxon>Eukaryota</taxon>
        <taxon>Fungi</taxon>
        <taxon>Dikarya</taxon>
        <taxon>Ascomycota</taxon>
        <taxon>Pezizomycotina</taxon>
        <taxon>Dothideomycetes</taxon>
        <taxon>Dothideomycetidae</taxon>
        <taxon>Mycosphaerellales</taxon>
        <taxon>Extremaceae</taxon>
        <taxon>Vermiconidia</taxon>
    </lineage>
</organism>
<dbReference type="GO" id="GO:0000976">
    <property type="term" value="F:transcription cis-regulatory region binding"/>
    <property type="evidence" value="ECO:0007669"/>
    <property type="project" value="InterPro"/>
</dbReference>
<evidence type="ECO:0000256" key="1">
    <source>
        <dbReference type="ARBA" id="ARBA00004123"/>
    </source>
</evidence>
<evidence type="ECO:0000256" key="2">
    <source>
        <dbReference type="ARBA" id="ARBA00023242"/>
    </source>
</evidence>
<dbReference type="AlphaFoldDB" id="A0AAV9Q4G9"/>
<gene>
    <name evidence="4" type="ORF">LTR25_007573</name>
</gene>
<evidence type="ECO:0000256" key="3">
    <source>
        <dbReference type="SAM" id="MobiDB-lite"/>
    </source>
</evidence>
<dbReference type="PANTHER" id="PTHR40621:SF6">
    <property type="entry name" value="AP-1-LIKE TRANSCRIPTION FACTOR YAP1-RELATED"/>
    <property type="match status" value="1"/>
</dbReference>
<dbReference type="CDD" id="cd14688">
    <property type="entry name" value="bZIP_YAP"/>
    <property type="match status" value="1"/>
</dbReference>
<evidence type="ECO:0000313" key="4">
    <source>
        <dbReference type="EMBL" id="KAK5532869.1"/>
    </source>
</evidence>
<dbReference type="GO" id="GO:0001228">
    <property type="term" value="F:DNA-binding transcription activator activity, RNA polymerase II-specific"/>
    <property type="evidence" value="ECO:0007669"/>
    <property type="project" value="TreeGrafter"/>
</dbReference>
<keyword evidence="5" id="KW-1185">Reference proteome</keyword>
<dbReference type="InterPro" id="IPR050936">
    <property type="entry name" value="AP-1-like"/>
</dbReference>
<dbReference type="Proteomes" id="UP001345827">
    <property type="component" value="Unassembled WGS sequence"/>
</dbReference>
<dbReference type="GO" id="GO:0090575">
    <property type="term" value="C:RNA polymerase II transcription regulator complex"/>
    <property type="evidence" value="ECO:0007669"/>
    <property type="project" value="TreeGrafter"/>
</dbReference>
<evidence type="ECO:0000313" key="5">
    <source>
        <dbReference type="Proteomes" id="UP001345827"/>
    </source>
</evidence>
<evidence type="ECO:0008006" key="6">
    <source>
        <dbReference type="Google" id="ProtNLM"/>
    </source>
</evidence>
<keyword evidence="2" id="KW-0539">Nucleus</keyword>